<evidence type="ECO:0000256" key="5">
    <source>
        <dbReference type="ARBA" id="ARBA00022529"/>
    </source>
</evidence>
<dbReference type="Gene3D" id="1.10.490.30">
    <property type="entry name" value="Colicin"/>
    <property type="match status" value="1"/>
</dbReference>
<dbReference type="Pfam" id="PF01024">
    <property type="entry name" value="Colicin"/>
    <property type="match status" value="1"/>
</dbReference>
<keyword evidence="5" id="KW-0929">Antimicrobial</keyword>
<evidence type="ECO:0000256" key="8">
    <source>
        <dbReference type="ARBA" id="ARBA00023022"/>
    </source>
</evidence>
<evidence type="ECO:0000256" key="3">
    <source>
        <dbReference type="ARBA" id="ARBA00004370"/>
    </source>
</evidence>
<keyword evidence="6" id="KW-0812">Transmembrane</keyword>
<dbReference type="EMBL" id="CP142124">
    <property type="protein sequence ID" value="WRW33248.1"/>
    <property type="molecule type" value="Genomic_DNA"/>
</dbReference>
<comment type="similarity">
    <text evidence="4">Belongs to the channel forming colicin family.</text>
</comment>
<feature type="region of interest" description="Disordered" evidence="11">
    <location>
        <begin position="1"/>
        <end position="44"/>
    </location>
</feature>
<feature type="compositionally biased region" description="Gly residues" evidence="11">
    <location>
        <begin position="1"/>
        <end position="30"/>
    </location>
</feature>
<reference evidence="13 14" key="1">
    <citation type="submission" date="2024-01" db="EMBL/GenBank/DDBJ databases">
        <title>AV1 has a protective and therapeutic effect against plant viruses.</title>
        <authorList>
            <person name="Wang F."/>
        </authorList>
    </citation>
    <scope>NUCLEOTIDE SEQUENCE [LARGE SCALE GENOMIC DNA]</scope>
    <source>
        <strain evidence="13 14">AV1</strain>
    </source>
</reference>
<keyword evidence="9" id="KW-0078">Bacteriocin</keyword>
<evidence type="ECO:0000256" key="6">
    <source>
        <dbReference type="ARBA" id="ARBA00022692"/>
    </source>
</evidence>
<dbReference type="SUPFAM" id="SSF56837">
    <property type="entry name" value="Colicin"/>
    <property type="match status" value="1"/>
</dbReference>
<dbReference type="InterPro" id="IPR000293">
    <property type="entry name" value="Channel_colicin_C"/>
</dbReference>
<name>A0ABZ1DKX5_9ENTR</name>
<evidence type="ECO:0000256" key="2">
    <source>
        <dbReference type="ARBA" id="ARBA00003197"/>
    </source>
</evidence>
<gene>
    <name evidence="13" type="ORF">VPX56_09120</name>
</gene>
<feature type="domain" description="Channel forming colicins" evidence="12">
    <location>
        <begin position="194"/>
        <end position="364"/>
    </location>
</feature>
<comment type="subcellular location">
    <subcellularLocation>
        <location evidence="3">Membrane</location>
    </subcellularLocation>
</comment>
<keyword evidence="7" id="KW-1133">Transmembrane helix</keyword>
<evidence type="ECO:0000256" key="4">
    <source>
        <dbReference type="ARBA" id="ARBA00007595"/>
    </source>
</evidence>
<accession>A0ABZ1DKX5</accession>
<evidence type="ECO:0000313" key="13">
    <source>
        <dbReference type="EMBL" id="WRW33248.1"/>
    </source>
</evidence>
<keyword evidence="10" id="KW-0472">Membrane</keyword>
<dbReference type="Proteomes" id="UP001330482">
    <property type="component" value="Chromosome"/>
</dbReference>
<protein>
    <submittedName>
        <fullName evidence="13">Colicin-like pore-forming protein</fullName>
    </submittedName>
</protein>
<organism evidence="13 14">
    <name type="scientific">Enterobacter wuhouensis</name>
    <dbReference type="NCBI Taxonomy" id="2529381"/>
    <lineage>
        <taxon>Bacteria</taxon>
        <taxon>Pseudomonadati</taxon>
        <taxon>Pseudomonadota</taxon>
        <taxon>Gammaproteobacteria</taxon>
        <taxon>Enterobacterales</taxon>
        <taxon>Enterobacteriaceae</taxon>
        <taxon>Enterobacter</taxon>
    </lineage>
</organism>
<comment type="function">
    <text evidence="2">Colicins are polypeptide toxins produced by and active against E.coli and closely related bacteria.</text>
</comment>
<evidence type="ECO:0000256" key="10">
    <source>
        <dbReference type="ARBA" id="ARBA00023136"/>
    </source>
</evidence>
<comment type="function">
    <text evidence="1">This colicin is a channel-forming colicin. This class of transmembrane toxins depolarize the cytoplasmic membrane, leading to dissipation of cellular energy.</text>
</comment>
<evidence type="ECO:0000256" key="1">
    <source>
        <dbReference type="ARBA" id="ARBA00002178"/>
    </source>
</evidence>
<dbReference type="PRINTS" id="PR00280">
    <property type="entry name" value="CHANLCOLICIN"/>
</dbReference>
<dbReference type="InterPro" id="IPR038283">
    <property type="entry name" value="Channel_colicin_C_sf"/>
</dbReference>
<evidence type="ECO:0000256" key="7">
    <source>
        <dbReference type="ARBA" id="ARBA00022989"/>
    </source>
</evidence>
<sequence length="370" mass="38034">MAWTGFGGSWNDGVHSGGDDSGSIGGGGIKLDGKGNPTGTRAPSASDIAAQFNSFGGTQISPSQVSNIRSDGDGGFQANIAGENHGVSVNGSNLNSNVSSGFTGVSTPASNGGKGVDGGVSNWNDAASLVRKGTIPSNFKLQDGKIGIMTPVYRESGVGHGTQIEVFTGKYKFVEVPSLTKAYNEGVKERGEYAAAVKMTADFYKEVGAKYGAQQAAIAKELAAAAKGNAMMDVNKAIAAFTKNQAILDANLTVSNRTAIANALAATNRAQVASNLKMFGKTFGIVGITMDVYDLTNSLVNAIKTGDWRSFFVKAGSMILAHDAGIVAAWAFSIILGTPLGILGYIVVMTAVSALVNESLVNKTIALLSK</sequence>
<evidence type="ECO:0000259" key="12">
    <source>
        <dbReference type="Pfam" id="PF01024"/>
    </source>
</evidence>
<dbReference type="RefSeq" id="WP_263609270.1">
    <property type="nucleotide sequence ID" value="NZ_CP142124.1"/>
</dbReference>
<keyword evidence="8" id="KW-0044">Antibiotic</keyword>
<evidence type="ECO:0000313" key="14">
    <source>
        <dbReference type="Proteomes" id="UP001330482"/>
    </source>
</evidence>
<proteinExistence type="inferred from homology"/>
<keyword evidence="14" id="KW-1185">Reference proteome</keyword>
<evidence type="ECO:0000256" key="9">
    <source>
        <dbReference type="ARBA" id="ARBA00023048"/>
    </source>
</evidence>
<evidence type="ECO:0000256" key="11">
    <source>
        <dbReference type="SAM" id="MobiDB-lite"/>
    </source>
</evidence>